<evidence type="ECO:0000313" key="13">
    <source>
        <dbReference type="Proteomes" id="UP000239549"/>
    </source>
</evidence>
<keyword evidence="5 7" id="KW-0520">NAD</keyword>
<evidence type="ECO:0000313" key="12">
    <source>
        <dbReference type="EMBL" id="GBF34215.1"/>
    </source>
</evidence>
<feature type="binding site" evidence="10">
    <location>
        <position position="324"/>
    </location>
    <ligand>
        <name>NAD(+)</name>
        <dbReference type="ChEBI" id="CHEBI:57540"/>
    </ligand>
</feature>
<dbReference type="SMART" id="SM00984">
    <property type="entry name" value="UDPG_MGDP_dh_C"/>
    <property type="match status" value="1"/>
</dbReference>
<keyword evidence="4 7" id="KW-0560">Oxidoreductase</keyword>
<dbReference type="InterPro" id="IPR036291">
    <property type="entry name" value="NAD(P)-bd_dom_sf"/>
</dbReference>
<dbReference type="Gene3D" id="3.40.50.720">
    <property type="entry name" value="NAD(P)-binding Rossmann-like Domain"/>
    <property type="match status" value="2"/>
</dbReference>
<feature type="domain" description="UDP-glucose/GDP-mannose dehydrogenase C-terminal" evidence="11">
    <location>
        <begin position="310"/>
        <end position="413"/>
    </location>
</feature>
<gene>
    <name evidence="12" type="ORF">DCCM_3327</name>
</gene>
<evidence type="ECO:0000256" key="9">
    <source>
        <dbReference type="PIRSR" id="PIRSR500134-2"/>
    </source>
</evidence>
<feature type="binding site" evidence="9">
    <location>
        <position position="254"/>
    </location>
    <ligand>
        <name>substrate</name>
    </ligand>
</feature>
<organism evidence="12 13">
    <name type="scientific">Desulfocucumis palustris</name>
    <dbReference type="NCBI Taxonomy" id="1898651"/>
    <lineage>
        <taxon>Bacteria</taxon>
        <taxon>Bacillati</taxon>
        <taxon>Bacillota</taxon>
        <taxon>Clostridia</taxon>
        <taxon>Eubacteriales</taxon>
        <taxon>Desulfocucumaceae</taxon>
        <taxon>Desulfocucumis</taxon>
    </lineage>
</organism>
<dbReference type="AlphaFoldDB" id="A0A2L2XDB2"/>
<dbReference type="GO" id="GO:0006065">
    <property type="term" value="P:UDP-glucuronate biosynthetic process"/>
    <property type="evidence" value="ECO:0007669"/>
    <property type="project" value="UniProtKB-UniPathway"/>
</dbReference>
<dbReference type="GO" id="GO:0000271">
    <property type="term" value="P:polysaccharide biosynthetic process"/>
    <property type="evidence" value="ECO:0007669"/>
    <property type="project" value="InterPro"/>
</dbReference>
<evidence type="ECO:0000256" key="8">
    <source>
        <dbReference type="PIRSR" id="PIRSR500134-1"/>
    </source>
</evidence>
<feature type="binding site" evidence="10">
    <location>
        <position position="85"/>
    </location>
    <ligand>
        <name>NAD(+)</name>
        <dbReference type="ChEBI" id="CHEBI:57540"/>
    </ligand>
</feature>
<evidence type="ECO:0000256" key="5">
    <source>
        <dbReference type="ARBA" id="ARBA00023027"/>
    </source>
</evidence>
<reference evidence="13" key="1">
    <citation type="submission" date="2018-02" db="EMBL/GenBank/DDBJ databases">
        <title>Genome sequence of Desulfocucumis palustris strain NAW-5.</title>
        <authorList>
            <person name="Watanabe M."/>
            <person name="Kojima H."/>
            <person name="Fukui M."/>
        </authorList>
    </citation>
    <scope>NUCLEOTIDE SEQUENCE [LARGE SCALE GENOMIC DNA]</scope>
    <source>
        <strain evidence="13">NAW-5</strain>
    </source>
</reference>
<dbReference type="InterPro" id="IPR014027">
    <property type="entry name" value="UDP-Glc/GDP-Man_DH_C"/>
</dbReference>
<dbReference type="RefSeq" id="WP_165792123.1">
    <property type="nucleotide sequence ID" value="NZ_BFAV01000130.1"/>
</dbReference>
<keyword evidence="13" id="KW-1185">Reference proteome</keyword>
<dbReference type="EMBL" id="BFAV01000130">
    <property type="protein sequence ID" value="GBF34215.1"/>
    <property type="molecule type" value="Genomic_DNA"/>
</dbReference>
<feature type="binding site" evidence="9">
    <location>
        <begin position="246"/>
        <end position="250"/>
    </location>
    <ligand>
        <name>substrate</name>
    </ligand>
</feature>
<dbReference type="Gene3D" id="1.20.5.100">
    <property type="entry name" value="Cytochrome c1, transmembrane anchor, C-terminal"/>
    <property type="match status" value="1"/>
</dbReference>
<evidence type="ECO:0000256" key="4">
    <source>
        <dbReference type="ARBA" id="ARBA00023002"/>
    </source>
</evidence>
<accession>A0A2L2XDB2</accession>
<dbReference type="SUPFAM" id="SSF51735">
    <property type="entry name" value="NAD(P)-binding Rossmann-fold domains"/>
    <property type="match status" value="1"/>
</dbReference>
<comment type="similarity">
    <text evidence="2 7">Belongs to the UDP-glucose/GDP-mannose dehydrogenase family.</text>
</comment>
<evidence type="ECO:0000259" key="11">
    <source>
        <dbReference type="SMART" id="SM00984"/>
    </source>
</evidence>
<dbReference type="InterPro" id="IPR014026">
    <property type="entry name" value="UDP-Glc/GDP-Man_DH_dimer"/>
</dbReference>
<sequence length="429" mass="46337">MLVSVIGAGYVGLVAACCLANSGHRVKCVEHDRSKCEMLAGGLLPFYEEGLGDLLARGVKGGKLSFSTEIESIKNTEIIIVAVGTPSRPDGKVDLGQIFGVMTDISELATEPVTLIMKSTVPPGLGLQLQKRFLFQKSGKIAYVSNPEFLREGRAVKDWYQPERIVVGAETPEAVETVKSLYSDIEAPFCVMDISSAEMVKYASNAFLATKISFINEIANLCELVGADIIPVARAVGMDGRIGGSFLQAGLGYGGSCFPKDTKGLDFISTLNGHTFNLLKAVIEVNARQRILAVRKLSRLLDSLCGKKIAILGLSFKPGTDDTRESPSLDIIRMLGDEGAEVTAYDPMAVLRQNAGPLPEFTLCGDPLAALTSSHAAVITTEWREFLDMDWEKAWKIMSPPRVILDGRNCLDPHKIKSLGFQYAGMGRA</sequence>
<name>A0A2L2XDB2_9FIRM</name>
<comment type="pathway">
    <text evidence="1">Nucleotide-sugar biosynthesis; UDP-alpha-D-glucuronate biosynthesis; UDP-alpha-D-glucuronate from UDP-alpha-D-glucose: step 1/1.</text>
</comment>
<feature type="binding site" evidence="9">
    <location>
        <begin position="149"/>
        <end position="152"/>
    </location>
    <ligand>
        <name>substrate</name>
    </ligand>
</feature>
<dbReference type="SUPFAM" id="SSF48179">
    <property type="entry name" value="6-phosphogluconate dehydrogenase C-terminal domain-like"/>
    <property type="match status" value="1"/>
</dbReference>
<evidence type="ECO:0000256" key="1">
    <source>
        <dbReference type="ARBA" id="ARBA00004701"/>
    </source>
</evidence>
<dbReference type="InterPro" id="IPR017476">
    <property type="entry name" value="UDP-Glc/GDP-Man"/>
</dbReference>
<dbReference type="SUPFAM" id="SSF52413">
    <property type="entry name" value="UDP-glucose/GDP-mannose dehydrogenase C-terminal domain"/>
    <property type="match status" value="1"/>
</dbReference>
<dbReference type="PANTHER" id="PTHR43750:SF3">
    <property type="entry name" value="UDP-GLUCOSE 6-DEHYDROGENASE TUAD"/>
    <property type="match status" value="1"/>
</dbReference>
<dbReference type="GO" id="GO:0051287">
    <property type="term" value="F:NAD binding"/>
    <property type="evidence" value="ECO:0007669"/>
    <property type="project" value="InterPro"/>
</dbReference>
<dbReference type="InterPro" id="IPR001732">
    <property type="entry name" value="UDP-Glc/GDP-Man_DH_N"/>
</dbReference>
<dbReference type="Pfam" id="PF03720">
    <property type="entry name" value="UDPG_MGDP_dh_C"/>
    <property type="match status" value="1"/>
</dbReference>
<dbReference type="Proteomes" id="UP000239549">
    <property type="component" value="Unassembled WGS sequence"/>
</dbReference>
<dbReference type="InterPro" id="IPR008927">
    <property type="entry name" value="6-PGluconate_DH-like_C_sf"/>
</dbReference>
<feature type="binding site" evidence="9">
    <location>
        <position position="201"/>
    </location>
    <ligand>
        <name>substrate</name>
    </ligand>
</feature>
<dbReference type="GO" id="GO:0003979">
    <property type="term" value="F:UDP-glucose 6-dehydrogenase activity"/>
    <property type="evidence" value="ECO:0007669"/>
    <property type="project" value="UniProtKB-EC"/>
</dbReference>
<feature type="active site" description="Nucleophile" evidence="8">
    <location>
        <position position="257"/>
    </location>
</feature>
<dbReference type="NCBIfam" id="TIGR03026">
    <property type="entry name" value="NDP-sugDHase"/>
    <property type="match status" value="1"/>
</dbReference>
<dbReference type="PANTHER" id="PTHR43750">
    <property type="entry name" value="UDP-GLUCOSE 6-DEHYDROGENASE TUAD"/>
    <property type="match status" value="1"/>
</dbReference>
<comment type="caution">
    <text evidence="12">The sequence shown here is derived from an EMBL/GenBank/DDBJ whole genome shotgun (WGS) entry which is preliminary data.</text>
</comment>
<dbReference type="Pfam" id="PF03721">
    <property type="entry name" value="UDPG_MGDP_dh_N"/>
    <property type="match status" value="1"/>
</dbReference>
<evidence type="ECO:0000256" key="6">
    <source>
        <dbReference type="ARBA" id="ARBA00047473"/>
    </source>
</evidence>
<dbReference type="Pfam" id="PF00984">
    <property type="entry name" value="UDPG_MGDP_dh"/>
    <property type="match status" value="1"/>
</dbReference>
<evidence type="ECO:0000256" key="7">
    <source>
        <dbReference type="PIRNR" id="PIRNR000124"/>
    </source>
</evidence>
<dbReference type="PIRSF" id="PIRSF500134">
    <property type="entry name" value="UDPglc_DH_bac"/>
    <property type="match status" value="1"/>
</dbReference>
<dbReference type="UniPathway" id="UPA00038">
    <property type="reaction ID" value="UER00491"/>
</dbReference>
<feature type="binding site" evidence="10">
    <location>
        <position position="120"/>
    </location>
    <ligand>
        <name>NAD(+)</name>
        <dbReference type="ChEBI" id="CHEBI:57540"/>
    </ligand>
</feature>
<feature type="binding site" evidence="10">
    <location>
        <position position="152"/>
    </location>
    <ligand>
        <name>NAD(+)</name>
        <dbReference type="ChEBI" id="CHEBI:57540"/>
    </ligand>
</feature>
<proteinExistence type="inferred from homology"/>
<dbReference type="EC" id="1.1.1.22" evidence="3 7"/>
<evidence type="ECO:0000256" key="3">
    <source>
        <dbReference type="ARBA" id="ARBA00012954"/>
    </source>
</evidence>
<evidence type="ECO:0000256" key="2">
    <source>
        <dbReference type="ARBA" id="ARBA00006601"/>
    </source>
</evidence>
<dbReference type="PIRSF" id="PIRSF000124">
    <property type="entry name" value="UDPglc_GDPman_dh"/>
    <property type="match status" value="1"/>
</dbReference>
<feature type="binding site" evidence="10">
    <location>
        <position position="35"/>
    </location>
    <ligand>
        <name>NAD(+)</name>
        <dbReference type="ChEBI" id="CHEBI:57540"/>
    </ligand>
</feature>
<feature type="binding site" evidence="10">
    <location>
        <position position="260"/>
    </location>
    <ligand>
        <name>NAD(+)</name>
        <dbReference type="ChEBI" id="CHEBI:57540"/>
    </ligand>
</feature>
<comment type="catalytic activity">
    <reaction evidence="6 7">
        <text>UDP-alpha-D-glucose + 2 NAD(+) + H2O = UDP-alpha-D-glucuronate + 2 NADH + 3 H(+)</text>
        <dbReference type="Rhea" id="RHEA:23596"/>
        <dbReference type="ChEBI" id="CHEBI:15377"/>
        <dbReference type="ChEBI" id="CHEBI:15378"/>
        <dbReference type="ChEBI" id="CHEBI:57540"/>
        <dbReference type="ChEBI" id="CHEBI:57945"/>
        <dbReference type="ChEBI" id="CHEBI:58052"/>
        <dbReference type="ChEBI" id="CHEBI:58885"/>
        <dbReference type="EC" id="1.1.1.22"/>
    </reaction>
</comment>
<evidence type="ECO:0000256" key="10">
    <source>
        <dbReference type="PIRSR" id="PIRSR500134-3"/>
    </source>
</evidence>
<feature type="binding site" evidence="9">
    <location>
        <position position="317"/>
    </location>
    <ligand>
        <name>substrate</name>
    </ligand>
</feature>
<dbReference type="InterPro" id="IPR036220">
    <property type="entry name" value="UDP-Glc/GDP-Man_DH_C_sf"/>
</dbReference>
<dbReference type="InterPro" id="IPR028357">
    <property type="entry name" value="UDPglc_DH_bac"/>
</dbReference>
<protein>
    <recommendedName>
        <fullName evidence="3 7">UDP-glucose 6-dehydrogenase</fullName>
        <ecNumber evidence="3 7">1.1.1.22</ecNumber>
    </recommendedName>
</protein>